<evidence type="ECO:0000256" key="5">
    <source>
        <dbReference type="ARBA" id="ARBA00022692"/>
    </source>
</evidence>
<keyword evidence="3 8" id="KW-0813">Transport</keyword>
<protein>
    <recommendedName>
        <fullName evidence="8">Bcr/CflA family efflux transporter</fullName>
    </recommendedName>
</protein>
<evidence type="ECO:0000256" key="6">
    <source>
        <dbReference type="ARBA" id="ARBA00022989"/>
    </source>
</evidence>
<evidence type="ECO:0000256" key="2">
    <source>
        <dbReference type="ARBA" id="ARBA00006236"/>
    </source>
</evidence>
<organism evidence="10 11">
    <name type="scientific">Pacificispira spongiicola</name>
    <dbReference type="NCBI Taxonomy" id="2729598"/>
    <lineage>
        <taxon>Bacteria</taxon>
        <taxon>Pseudomonadati</taxon>
        <taxon>Pseudomonadota</taxon>
        <taxon>Alphaproteobacteria</taxon>
        <taxon>Rhodospirillales</taxon>
        <taxon>Rhodospirillaceae</taxon>
        <taxon>Pacificispira</taxon>
    </lineage>
</organism>
<comment type="caution">
    <text evidence="10">The sequence shown here is derived from an EMBL/GenBank/DDBJ whole genome shotgun (WGS) entry which is preliminary data.</text>
</comment>
<dbReference type="SUPFAM" id="SSF103473">
    <property type="entry name" value="MFS general substrate transporter"/>
    <property type="match status" value="1"/>
</dbReference>
<evidence type="ECO:0000256" key="3">
    <source>
        <dbReference type="ARBA" id="ARBA00022448"/>
    </source>
</evidence>
<proteinExistence type="inferred from homology"/>
<keyword evidence="8" id="KW-0997">Cell inner membrane</keyword>
<feature type="transmembrane region" description="Helical" evidence="8">
    <location>
        <begin position="116"/>
        <end position="138"/>
    </location>
</feature>
<name>A0A7Y0HEF1_9PROT</name>
<dbReference type="InterPro" id="IPR020846">
    <property type="entry name" value="MFS_dom"/>
</dbReference>
<feature type="transmembrane region" description="Helical" evidence="8">
    <location>
        <begin position="320"/>
        <end position="343"/>
    </location>
</feature>
<dbReference type="GO" id="GO:1990961">
    <property type="term" value="P:xenobiotic detoxification by transmembrane export across the plasma membrane"/>
    <property type="evidence" value="ECO:0007669"/>
    <property type="project" value="InterPro"/>
</dbReference>
<keyword evidence="7 8" id="KW-0472">Membrane</keyword>
<keyword evidence="4" id="KW-1003">Cell membrane</keyword>
<comment type="similarity">
    <text evidence="2 8">Belongs to the major facilitator superfamily. Bcr/CmlA family.</text>
</comment>
<evidence type="ECO:0000313" key="10">
    <source>
        <dbReference type="EMBL" id="NMM44796.1"/>
    </source>
</evidence>
<keyword evidence="6 8" id="KW-1133">Transmembrane helix</keyword>
<reference evidence="10 11" key="1">
    <citation type="submission" date="2020-04" db="EMBL/GenBank/DDBJ databases">
        <title>Rhodospirillaceae bacterium KN72 isolated from deep sea.</title>
        <authorList>
            <person name="Zhang D.-C."/>
        </authorList>
    </citation>
    <scope>NUCLEOTIDE SEQUENCE [LARGE SCALE GENOMIC DNA]</scope>
    <source>
        <strain evidence="10 11">KN72</strain>
    </source>
</reference>
<dbReference type="Pfam" id="PF07690">
    <property type="entry name" value="MFS_1"/>
    <property type="match status" value="1"/>
</dbReference>
<dbReference type="PANTHER" id="PTHR23502">
    <property type="entry name" value="MAJOR FACILITATOR SUPERFAMILY"/>
    <property type="match status" value="1"/>
</dbReference>
<evidence type="ECO:0000256" key="8">
    <source>
        <dbReference type="RuleBase" id="RU365088"/>
    </source>
</evidence>
<dbReference type="AlphaFoldDB" id="A0A7Y0HEF1"/>
<dbReference type="InterPro" id="IPR011701">
    <property type="entry name" value="MFS"/>
</dbReference>
<dbReference type="PANTHER" id="PTHR23502:SF132">
    <property type="entry name" value="POLYAMINE TRANSPORTER 2-RELATED"/>
    <property type="match status" value="1"/>
</dbReference>
<gene>
    <name evidence="10" type="ORF">HH303_09935</name>
</gene>
<dbReference type="CDD" id="cd17320">
    <property type="entry name" value="MFS_MdfA_MDR_like"/>
    <property type="match status" value="1"/>
</dbReference>
<accession>A0A7Y0HEF1</accession>
<dbReference type="Gene3D" id="1.20.1720.10">
    <property type="entry name" value="Multidrug resistance protein D"/>
    <property type="match status" value="1"/>
</dbReference>
<evidence type="ECO:0000256" key="7">
    <source>
        <dbReference type="ARBA" id="ARBA00023136"/>
    </source>
</evidence>
<feature type="transmembrane region" description="Helical" evidence="8">
    <location>
        <begin position="233"/>
        <end position="253"/>
    </location>
</feature>
<dbReference type="InterPro" id="IPR004812">
    <property type="entry name" value="Efflux_drug-R_Bcr/CmlA"/>
</dbReference>
<feature type="transmembrane region" description="Helical" evidence="8">
    <location>
        <begin position="260"/>
        <end position="283"/>
    </location>
</feature>
<dbReference type="GO" id="GO:0042910">
    <property type="term" value="F:xenobiotic transmembrane transporter activity"/>
    <property type="evidence" value="ECO:0007669"/>
    <property type="project" value="InterPro"/>
</dbReference>
<feature type="transmembrane region" description="Helical" evidence="8">
    <location>
        <begin position="289"/>
        <end position="308"/>
    </location>
</feature>
<dbReference type="Proteomes" id="UP000539372">
    <property type="component" value="Unassembled WGS sequence"/>
</dbReference>
<evidence type="ECO:0000256" key="4">
    <source>
        <dbReference type="ARBA" id="ARBA00022475"/>
    </source>
</evidence>
<feature type="transmembrane region" description="Helical" evidence="8">
    <location>
        <begin position="187"/>
        <end position="213"/>
    </location>
</feature>
<dbReference type="PROSITE" id="PS50850">
    <property type="entry name" value="MFS"/>
    <property type="match status" value="1"/>
</dbReference>
<feature type="transmembrane region" description="Helical" evidence="8">
    <location>
        <begin position="58"/>
        <end position="77"/>
    </location>
</feature>
<keyword evidence="5 8" id="KW-0812">Transmembrane</keyword>
<feature type="transmembrane region" description="Helical" evidence="8">
    <location>
        <begin position="144"/>
        <end position="166"/>
    </location>
</feature>
<comment type="subcellular location">
    <subcellularLocation>
        <location evidence="8">Cell inner membrane</location>
        <topology evidence="8">Multi-pass membrane protein</topology>
    </subcellularLocation>
    <subcellularLocation>
        <location evidence="1">Cell membrane</location>
        <topology evidence="1">Multi-pass membrane protein</topology>
    </subcellularLocation>
</comment>
<comment type="caution">
    <text evidence="8">Lacks conserved residue(s) required for the propagation of feature annotation.</text>
</comment>
<sequence length="383" mass="40673">MVALTIDSMLPALPAIGSSLGVADQNETQFVVSLFFLGFAIGQLVYGPVSDSIGRKRAIMAGLLLFGFGCILSLVSHDFETMLIGRILQGLGVAGPRTVTMAVVRDRYAGRGMARIMSFAMAVFILVPVVAPSIGQLILTLFNWHAIFIFLIVLGCIAAAWMTLRLPETLAPENRMPLSFRRIGHAAIETCTTRAALGYTIAAGLIFGAFIGYLTSAQQIFQDIYAVGEMFPIYFSVMALSIGVSSILNAGLVDRFGMRLLSFIALSAMVLISILFFAIELSIGHDLPLWAFMVWGVSSFFWVGLLFGNLNALAMEPLGHIAGTASAVVGAGSTMLALIFGSLLGQAYNGTAQPMLAGFAVLGSLGILTMLITNKGLKHGTIG</sequence>
<dbReference type="InterPro" id="IPR036259">
    <property type="entry name" value="MFS_trans_sf"/>
</dbReference>
<feature type="transmembrane region" description="Helical" evidence="8">
    <location>
        <begin position="355"/>
        <end position="373"/>
    </location>
</feature>
<dbReference type="NCBIfam" id="TIGR00710">
    <property type="entry name" value="efflux_Bcr_CflA"/>
    <property type="match status" value="1"/>
</dbReference>
<feature type="domain" description="Major facilitator superfamily (MFS) profile" evidence="9">
    <location>
        <begin position="1"/>
        <end position="375"/>
    </location>
</feature>
<evidence type="ECO:0000259" key="9">
    <source>
        <dbReference type="PROSITE" id="PS50850"/>
    </source>
</evidence>
<dbReference type="EMBL" id="JABBNT010000003">
    <property type="protein sequence ID" value="NMM44796.1"/>
    <property type="molecule type" value="Genomic_DNA"/>
</dbReference>
<evidence type="ECO:0000256" key="1">
    <source>
        <dbReference type="ARBA" id="ARBA00004651"/>
    </source>
</evidence>
<evidence type="ECO:0000313" key="11">
    <source>
        <dbReference type="Proteomes" id="UP000539372"/>
    </source>
</evidence>
<feature type="transmembrane region" description="Helical" evidence="8">
    <location>
        <begin position="28"/>
        <end position="46"/>
    </location>
</feature>
<dbReference type="GO" id="GO:0005886">
    <property type="term" value="C:plasma membrane"/>
    <property type="evidence" value="ECO:0007669"/>
    <property type="project" value="UniProtKB-SubCell"/>
</dbReference>
<keyword evidence="11" id="KW-1185">Reference proteome</keyword>